<comment type="caution">
    <text evidence="2">The sequence shown here is derived from an EMBL/GenBank/DDBJ whole genome shotgun (WGS) entry which is preliminary data.</text>
</comment>
<evidence type="ECO:0000313" key="3">
    <source>
        <dbReference type="Proteomes" id="UP000249061"/>
    </source>
</evidence>
<accession>A0A2W5SX76</accession>
<dbReference type="EMBL" id="QFQP01000045">
    <property type="protein sequence ID" value="PZR05383.1"/>
    <property type="molecule type" value="Genomic_DNA"/>
</dbReference>
<feature type="chain" id="PRO_5016073088" description="Lipoprotein" evidence="1">
    <location>
        <begin position="23"/>
        <end position="184"/>
    </location>
</feature>
<proteinExistence type="predicted"/>
<keyword evidence="1" id="KW-0732">Signal</keyword>
<dbReference type="PROSITE" id="PS51257">
    <property type="entry name" value="PROKAR_LIPOPROTEIN"/>
    <property type="match status" value="1"/>
</dbReference>
<reference evidence="2 3" key="1">
    <citation type="submission" date="2017-08" db="EMBL/GenBank/DDBJ databases">
        <title>Infants hospitalized years apart are colonized by the same room-sourced microbial strains.</title>
        <authorList>
            <person name="Brooks B."/>
            <person name="Olm M.R."/>
            <person name="Firek B.A."/>
            <person name="Baker R."/>
            <person name="Thomas B.C."/>
            <person name="Morowitz M.J."/>
            <person name="Banfield J.F."/>
        </authorList>
    </citation>
    <scope>NUCLEOTIDE SEQUENCE [LARGE SCALE GENOMIC DNA]</scope>
    <source>
        <strain evidence="2">S2_003_000_R2_14</strain>
    </source>
</reference>
<feature type="signal peptide" evidence="1">
    <location>
        <begin position="1"/>
        <end position="22"/>
    </location>
</feature>
<sequence length="184" mass="19783">MRHVTFALALVLATGCPGPATGPTPGGTYFWRVLSSTIEFGACSDEPTFRDGLRPVPFTENSFVVYRVADDGATAVTQDCSRLDAQSCVTPAMPDTYDISGFELTRSETFKNPIQNSSCMLSQNVNETIVESGRSMTFELISILTLTDSPTDCPNVESGLKRNSPNGLGVEGCVITRKLTGELK</sequence>
<evidence type="ECO:0008006" key="4">
    <source>
        <dbReference type="Google" id="ProtNLM"/>
    </source>
</evidence>
<name>A0A2W5SX76_9BACT</name>
<organism evidence="2 3">
    <name type="scientific">Archangium gephyra</name>
    <dbReference type="NCBI Taxonomy" id="48"/>
    <lineage>
        <taxon>Bacteria</taxon>
        <taxon>Pseudomonadati</taxon>
        <taxon>Myxococcota</taxon>
        <taxon>Myxococcia</taxon>
        <taxon>Myxococcales</taxon>
        <taxon>Cystobacterineae</taxon>
        <taxon>Archangiaceae</taxon>
        <taxon>Archangium</taxon>
    </lineage>
</organism>
<gene>
    <name evidence="2" type="ORF">DI536_32440</name>
</gene>
<dbReference type="Proteomes" id="UP000249061">
    <property type="component" value="Unassembled WGS sequence"/>
</dbReference>
<protein>
    <recommendedName>
        <fullName evidence="4">Lipoprotein</fullName>
    </recommendedName>
</protein>
<dbReference type="AlphaFoldDB" id="A0A2W5SX76"/>
<evidence type="ECO:0000313" key="2">
    <source>
        <dbReference type="EMBL" id="PZR05383.1"/>
    </source>
</evidence>
<evidence type="ECO:0000256" key="1">
    <source>
        <dbReference type="SAM" id="SignalP"/>
    </source>
</evidence>